<evidence type="ECO:0000256" key="15">
    <source>
        <dbReference type="SAM" id="Phobius"/>
    </source>
</evidence>
<keyword evidence="14" id="KW-0249">Electron transport</keyword>
<keyword evidence="3 14" id="KW-0444">Lipid biosynthesis</keyword>
<reference evidence="17 18" key="1">
    <citation type="journal article" date="2019" name="Environ. Microbiol.">
        <title>At the nexus of three kingdoms: the genome of the mycorrhizal fungus Gigaspora margarita provides insights into plant, endobacterial and fungal interactions.</title>
        <authorList>
            <person name="Venice F."/>
            <person name="Ghignone S."/>
            <person name="Salvioli di Fossalunga A."/>
            <person name="Amselem J."/>
            <person name="Novero M."/>
            <person name="Xianan X."/>
            <person name="Sedzielewska Toro K."/>
            <person name="Morin E."/>
            <person name="Lipzen A."/>
            <person name="Grigoriev I.V."/>
            <person name="Henrissat B."/>
            <person name="Martin F.M."/>
            <person name="Bonfante P."/>
        </authorList>
    </citation>
    <scope>NUCLEOTIDE SEQUENCE [LARGE SCALE GENOMIC DNA]</scope>
    <source>
        <strain evidence="17 18">BEG34</strain>
    </source>
</reference>
<gene>
    <name evidence="17" type="ORF">F8M41_018945</name>
</gene>
<dbReference type="PROSITE" id="PS50255">
    <property type="entry name" value="CYTOCHROME_B5_2"/>
    <property type="match status" value="1"/>
</dbReference>
<dbReference type="PIRSF" id="PIRSF000345">
    <property type="entry name" value="OLE1"/>
    <property type="match status" value="1"/>
</dbReference>
<dbReference type="Pfam" id="PF00173">
    <property type="entry name" value="Cyt-b5"/>
    <property type="match status" value="1"/>
</dbReference>
<comment type="caution">
    <text evidence="17">The sequence shown here is derived from an EMBL/GenBank/DDBJ whole genome shotgun (WGS) entry which is preliminary data.</text>
</comment>
<keyword evidence="18" id="KW-1185">Reference proteome</keyword>
<dbReference type="InterPro" id="IPR001522">
    <property type="entry name" value="FADS-1_CS"/>
</dbReference>
<feature type="transmembrane region" description="Helical" evidence="15">
    <location>
        <begin position="209"/>
        <end position="234"/>
    </location>
</feature>
<evidence type="ECO:0000256" key="7">
    <source>
        <dbReference type="ARBA" id="ARBA00022832"/>
    </source>
</evidence>
<dbReference type="GO" id="GO:0004768">
    <property type="term" value="F:stearoyl-CoA 9-desaturase activity"/>
    <property type="evidence" value="ECO:0007669"/>
    <property type="project" value="UniProtKB-UniRule"/>
</dbReference>
<dbReference type="InterPro" id="IPR018506">
    <property type="entry name" value="Cyt_B5_heme-BS"/>
</dbReference>
<keyword evidence="9 14" id="KW-0560">Oxidoreductase</keyword>
<keyword evidence="6 14" id="KW-0479">Metal-binding</keyword>
<feature type="transmembrane region" description="Helical" evidence="15">
    <location>
        <begin position="181"/>
        <end position="203"/>
    </location>
</feature>
<keyword evidence="5 15" id="KW-0812">Transmembrane</keyword>
<dbReference type="GO" id="GO:0005789">
    <property type="term" value="C:endoplasmic reticulum membrane"/>
    <property type="evidence" value="ECO:0007669"/>
    <property type="project" value="TreeGrafter"/>
</dbReference>
<dbReference type="GO" id="GO:0005506">
    <property type="term" value="F:iron ion binding"/>
    <property type="evidence" value="ECO:0007669"/>
    <property type="project" value="TreeGrafter"/>
</dbReference>
<dbReference type="SUPFAM" id="SSF55856">
    <property type="entry name" value="Cytochrome b5-like heme/steroid binding domain"/>
    <property type="match status" value="1"/>
</dbReference>
<feature type="transmembrane region" description="Helical" evidence="15">
    <location>
        <begin position="101"/>
        <end position="121"/>
    </location>
</feature>
<dbReference type="EC" id="1.14.19.1" evidence="14"/>
<keyword evidence="8 15" id="KW-1133">Transmembrane helix</keyword>
<sequence length="424" mass="49128">MAKLPLPLQPTKVEPIKNKTKKWHIRDDPITWQNWYKHLNWLHTTILLSTPFIALYGFFTTEIQLKTLIWAIIYYFITGLGITAGYHRLWAHRSYKASRPFEIFLIFAASGAVEGTIRWWCRDHRAHHRWTDTELDPYSANKGFFYSHLGWMLLKQNPYRIGRADISDLDADPLIMFQGKYYGVFALVFGFILPTIVAGFGWGDWRGGFYYAAIARLVFVHHATFCVNSLAHYLGDMPFDDRHTPRDHFITAILSLGEGYHNFHHEFPMDYRNAIKLYQYDPTKWLIKFLSYFGFTHHLKTFPDNEIKKGQIMMKQKKLDEEKLKLNWGVPLDQLPIFTFDEFLENAISNNLICIEGAIYDVSKFMDEHPGGKTLIVSSLGKDMTTAFNGGVYSHSNAARNLMSSFRVGVISGGGEVESRKKKQ</sequence>
<feature type="transmembrane region" description="Helical" evidence="15">
    <location>
        <begin position="68"/>
        <end position="89"/>
    </location>
</feature>
<dbReference type="Proteomes" id="UP000439903">
    <property type="component" value="Unassembled WGS sequence"/>
</dbReference>
<evidence type="ECO:0000256" key="4">
    <source>
        <dbReference type="ARBA" id="ARBA00022617"/>
    </source>
</evidence>
<dbReference type="PANTHER" id="PTHR11351">
    <property type="entry name" value="ACYL-COA DESATURASE"/>
    <property type="match status" value="1"/>
</dbReference>
<dbReference type="PRINTS" id="PR00363">
    <property type="entry name" value="CYTOCHROMEB5"/>
</dbReference>
<evidence type="ECO:0000256" key="1">
    <source>
        <dbReference type="ARBA" id="ARBA00004141"/>
    </source>
</evidence>
<dbReference type="AlphaFoldDB" id="A0A8H4EL15"/>
<evidence type="ECO:0000256" key="5">
    <source>
        <dbReference type="ARBA" id="ARBA00022692"/>
    </source>
</evidence>
<evidence type="ECO:0000256" key="10">
    <source>
        <dbReference type="ARBA" id="ARBA00023004"/>
    </source>
</evidence>
<evidence type="ECO:0000256" key="2">
    <source>
        <dbReference type="ARBA" id="ARBA00009295"/>
    </source>
</evidence>
<keyword evidence="4 14" id="KW-0349">Heme</keyword>
<dbReference type="InterPro" id="IPR009160">
    <property type="entry name" value="Acyl-CoA_deSatase_haem/ster-bd"/>
</dbReference>
<evidence type="ECO:0000256" key="14">
    <source>
        <dbReference type="PIRNR" id="PIRNR000345"/>
    </source>
</evidence>
<dbReference type="CDD" id="cd03505">
    <property type="entry name" value="Delta9-FADS-like"/>
    <property type="match status" value="1"/>
</dbReference>
<comment type="catalytic activity">
    <reaction evidence="14">
        <text>octadecanoyl-CoA + 2 Fe(II)-[cytochrome b5] + O2 + 2 H(+) = (9Z)-octadecenoyl-CoA + 2 Fe(III)-[cytochrome b5] + 2 H2O</text>
        <dbReference type="Rhea" id="RHEA:19721"/>
        <dbReference type="Rhea" id="RHEA-COMP:10438"/>
        <dbReference type="Rhea" id="RHEA-COMP:10439"/>
        <dbReference type="ChEBI" id="CHEBI:15377"/>
        <dbReference type="ChEBI" id="CHEBI:15378"/>
        <dbReference type="ChEBI" id="CHEBI:15379"/>
        <dbReference type="ChEBI" id="CHEBI:29033"/>
        <dbReference type="ChEBI" id="CHEBI:29034"/>
        <dbReference type="ChEBI" id="CHEBI:57387"/>
        <dbReference type="ChEBI" id="CHEBI:57394"/>
        <dbReference type="EC" id="1.14.19.1"/>
    </reaction>
</comment>
<keyword evidence="7 14" id="KW-0276">Fatty acid metabolism</keyword>
<feature type="domain" description="Cytochrome b5 heme-binding" evidence="16">
    <location>
        <begin position="353"/>
        <end position="412"/>
    </location>
</feature>
<proteinExistence type="inferred from homology"/>
<dbReference type="InterPro" id="IPR036400">
    <property type="entry name" value="Cyt_B5-like_heme/steroid_sf"/>
</dbReference>
<protein>
    <recommendedName>
        <fullName evidence="14">Acyl-CoA desaturase</fullName>
        <ecNumber evidence="14">1.14.19.1</ecNumber>
    </recommendedName>
</protein>
<accession>A0A8H4EL15</accession>
<organism evidence="17 18">
    <name type="scientific">Gigaspora margarita</name>
    <dbReference type="NCBI Taxonomy" id="4874"/>
    <lineage>
        <taxon>Eukaryota</taxon>
        <taxon>Fungi</taxon>
        <taxon>Fungi incertae sedis</taxon>
        <taxon>Mucoromycota</taxon>
        <taxon>Glomeromycotina</taxon>
        <taxon>Glomeromycetes</taxon>
        <taxon>Diversisporales</taxon>
        <taxon>Gigasporaceae</taxon>
        <taxon>Gigaspora</taxon>
    </lineage>
</organism>
<dbReference type="PROSITE" id="PS00191">
    <property type="entry name" value="CYTOCHROME_B5_1"/>
    <property type="match status" value="1"/>
</dbReference>
<comment type="cofactor">
    <cofactor evidence="14">
        <name>Fe(2+)</name>
        <dbReference type="ChEBI" id="CHEBI:29033"/>
    </cofactor>
    <text evidence="14">Expected to bind 2 Fe(2+) ions per subunit.</text>
</comment>
<dbReference type="PRINTS" id="PR00075">
    <property type="entry name" value="FACDDSATRASE"/>
</dbReference>
<dbReference type="Gene3D" id="3.10.120.10">
    <property type="entry name" value="Cytochrome b5-like heme/steroid binding domain"/>
    <property type="match status" value="1"/>
</dbReference>
<evidence type="ECO:0000256" key="9">
    <source>
        <dbReference type="ARBA" id="ARBA00023002"/>
    </source>
</evidence>
<evidence type="ECO:0000313" key="17">
    <source>
        <dbReference type="EMBL" id="KAF0507726.1"/>
    </source>
</evidence>
<evidence type="ECO:0000256" key="13">
    <source>
        <dbReference type="ARBA" id="ARBA00023160"/>
    </source>
</evidence>
<evidence type="ECO:0000256" key="11">
    <source>
        <dbReference type="ARBA" id="ARBA00023098"/>
    </source>
</evidence>
<dbReference type="PANTHER" id="PTHR11351:SF31">
    <property type="entry name" value="DESATURASE 1, ISOFORM A-RELATED"/>
    <property type="match status" value="1"/>
</dbReference>
<dbReference type="SMART" id="SM01117">
    <property type="entry name" value="Cyt-b5"/>
    <property type="match status" value="1"/>
</dbReference>
<dbReference type="InterPro" id="IPR015876">
    <property type="entry name" value="Acyl-CoA_DS"/>
</dbReference>
<evidence type="ECO:0000256" key="6">
    <source>
        <dbReference type="ARBA" id="ARBA00022723"/>
    </source>
</evidence>
<keyword evidence="12 15" id="KW-0472">Membrane</keyword>
<dbReference type="InterPro" id="IPR005804">
    <property type="entry name" value="FA_desaturase_dom"/>
</dbReference>
<comment type="subcellular location">
    <subcellularLocation>
        <location evidence="1">Membrane</location>
        <topology evidence="1">Multi-pass membrane protein</topology>
    </subcellularLocation>
</comment>
<keyword evidence="13 14" id="KW-0275">Fatty acid biosynthesis</keyword>
<keyword evidence="14" id="KW-0813">Transport</keyword>
<evidence type="ECO:0000256" key="8">
    <source>
        <dbReference type="ARBA" id="ARBA00022989"/>
    </source>
</evidence>
<feature type="transmembrane region" description="Helical" evidence="15">
    <location>
        <begin position="41"/>
        <end position="59"/>
    </location>
</feature>
<dbReference type="GO" id="GO:0006636">
    <property type="term" value="P:unsaturated fatty acid biosynthetic process"/>
    <property type="evidence" value="ECO:0007669"/>
    <property type="project" value="UniProtKB-UniRule"/>
</dbReference>
<keyword evidence="10 14" id="KW-0408">Iron</keyword>
<comment type="similarity">
    <text evidence="2 14">Belongs to the fatty acid desaturase type 1 family.</text>
</comment>
<name>A0A8H4EL15_GIGMA</name>
<evidence type="ECO:0000256" key="12">
    <source>
        <dbReference type="ARBA" id="ARBA00023136"/>
    </source>
</evidence>
<evidence type="ECO:0000256" key="3">
    <source>
        <dbReference type="ARBA" id="ARBA00022516"/>
    </source>
</evidence>
<dbReference type="OrthoDB" id="10260134at2759"/>
<evidence type="ECO:0000313" key="18">
    <source>
        <dbReference type="Proteomes" id="UP000439903"/>
    </source>
</evidence>
<keyword evidence="11 14" id="KW-0443">Lipid metabolism</keyword>
<dbReference type="Pfam" id="PF00487">
    <property type="entry name" value="FA_desaturase"/>
    <property type="match status" value="1"/>
</dbReference>
<dbReference type="EMBL" id="WTPW01000477">
    <property type="protein sequence ID" value="KAF0507726.1"/>
    <property type="molecule type" value="Genomic_DNA"/>
</dbReference>
<dbReference type="InterPro" id="IPR001199">
    <property type="entry name" value="Cyt_B5-like_heme/steroid-bd"/>
</dbReference>
<comment type="function">
    <text evidence="14">Stearoyl-CoA desaturase that utilizes O(2) and electrons from reduced cytochrome b5 to introduce the first double bond into saturated fatty acyl-CoA substrates.</text>
</comment>
<dbReference type="PROSITE" id="PS00476">
    <property type="entry name" value="FATTY_ACID_DESATUR_1"/>
    <property type="match status" value="1"/>
</dbReference>
<dbReference type="GO" id="GO:0020037">
    <property type="term" value="F:heme binding"/>
    <property type="evidence" value="ECO:0007669"/>
    <property type="project" value="InterPro"/>
</dbReference>
<evidence type="ECO:0000259" key="16">
    <source>
        <dbReference type="PROSITE" id="PS50255"/>
    </source>
</evidence>